<evidence type="ECO:0000259" key="5">
    <source>
        <dbReference type="Pfam" id="PF00251"/>
    </source>
</evidence>
<evidence type="ECO:0000313" key="7">
    <source>
        <dbReference type="EMBL" id="ORX77927.1"/>
    </source>
</evidence>
<dbReference type="SUPFAM" id="SSF49899">
    <property type="entry name" value="Concanavalin A-like lectins/glucanases"/>
    <property type="match status" value="1"/>
</dbReference>
<name>A0A1Y1WWJ3_9FUNG</name>
<dbReference type="GO" id="GO:0005987">
    <property type="term" value="P:sucrose catabolic process"/>
    <property type="evidence" value="ECO:0007669"/>
    <property type="project" value="TreeGrafter"/>
</dbReference>
<dbReference type="AlphaFoldDB" id="A0A1Y1WWJ3"/>
<evidence type="ECO:0000256" key="4">
    <source>
        <dbReference type="SAM" id="SignalP"/>
    </source>
</evidence>
<dbReference type="InterPro" id="IPR023296">
    <property type="entry name" value="Glyco_hydro_beta-prop_sf"/>
</dbReference>
<dbReference type="Gene3D" id="2.60.120.560">
    <property type="entry name" value="Exo-inulinase, domain 1"/>
    <property type="match status" value="2"/>
</dbReference>
<evidence type="ECO:0000256" key="2">
    <source>
        <dbReference type="ARBA" id="ARBA00022801"/>
    </source>
</evidence>
<evidence type="ECO:0000256" key="3">
    <source>
        <dbReference type="ARBA" id="ARBA00023295"/>
    </source>
</evidence>
<reference evidence="7 8" key="2">
    <citation type="submission" date="2016-08" db="EMBL/GenBank/DDBJ databases">
        <title>Pervasive Adenine N6-methylation of Active Genes in Fungi.</title>
        <authorList>
            <consortium name="DOE Joint Genome Institute"/>
            <person name="Mondo S.J."/>
            <person name="Dannebaum R.O."/>
            <person name="Kuo R.C."/>
            <person name="Labutti K."/>
            <person name="Haridas S."/>
            <person name="Kuo A."/>
            <person name="Salamov A."/>
            <person name="Ahrendt S.R."/>
            <person name="Lipzen A."/>
            <person name="Sullivan W."/>
            <person name="Andreopoulos W.B."/>
            <person name="Clum A."/>
            <person name="Lindquist E."/>
            <person name="Daum C."/>
            <person name="Ramamoorthy G.K."/>
            <person name="Gryganskyi A."/>
            <person name="Culley D."/>
            <person name="Magnuson J.K."/>
            <person name="James T.Y."/>
            <person name="O'Malley M.A."/>
            <person name="Stajich J.E."/>
            <person name="Spatafora J.W."/>
            <person name="Visel A."/>
            <person name="Grigoriev I.V."/>
        </authorList>
    </citation>
    <scope>NUCLEOTIDE SEQUENCE [LARGE SCALE GENOMIC DNA]</scope>
    <source>
        <strain evidence="7 8">S4</strain>
    </source>
</reference>
<dbReference type="Proteomes" id="UP000193944">
    <property type="component" value="Unassembled WGS sequence"/>
</dbReference>
<comment type="similarity">
    <text evidence="1">Belongs to the glycosyl hydrolase 32 family.</text>
</comment>
<dbReference type="PANTHER" id="PTHR42800">
    <property type="entry name" value="EXOINULINASE INUD (AFU_ORTHOLOGUE AFUA_5G00480)"/>
    <property type="match status" value="1"/>
</dbReference>
<dbReference type="Pfam" id="PF00251">
    <property type="entry name" value="Glyco_hydro_32N"/>
    <property type="match status" value="1"/>
</dbReference>
<evidence type="ECO:0000259" key="6">
    <source>
        <dbReference type="Pfam" id="PF08244"/>
    </source>
</evidence>
<keyword evidence="2" id="KW-0378">Hydrolase</keyword>
<dbReference type="CDD" id="cd18622">
    <property type="entry name" value="GH32_Inu-like"/>
    <property type="match status" value="1"/>
</dbReference>
<feature type="signal peptide" evidence="4">
    <location>
        <begin position="1"/>
        <end position="20"/>
    </location>
</feature>
<evidence type="ECO:0000256" key="1">
    <source>
        <dbReference type="ARBA" id="ARBA00009902"/>
    </source>
</evidence>
<dbReference type="STRING" id="1754192.A0A1Y1WWJ3"/>
<feature type="domain" description="Glycosyl hydrolase family 32 N-terminal" evidence="5">
    <location>
        <begin position="373"/>
        <end position="676"/>
    </location>
</feature>
<dbReference type="SMART" id="SM00640">
    <property type="entry name" value="Glyco_32"/>
    <property type="match status" value="1"/>
</dbReference>
<protein>
    <submittedName>
        <fullName evidence="7">Arabinanase/levansucrase/invertase</fullName>
    </submittedName>
</protein>
<comment type="caution">
    <text evidence="7">The sequence shown here is derived from an EMBL/GenBank/DDBJ whole genome shotgun (WGS) entry which is preliminary data.</text>
</comment>
<dbReference type="InterPro" id="IPR013148">
    <property type="entry name" value="Glyco_hydro_32_N"/>
</dbReference>
<dbReference type="SUPFAM" id="SSF75005">
    <property type="entry name" value="Arabinanase/levansucrase/invertase"/>
    <property type="match status" value="1"/>
</dbReference>
<proteinExistence type="inferred from homology"/>
<dbReference type="GO" id="GO:0005737">
    <property type="term" value="C:cytoplasm"/>
    <property type="evidence" value="ECO:0007669"/>
    <property type="project" value="TreeGrafter"/>
</dbReference>
<dbReference type="Pfam" id="PF08244">
    <property type="entry name" value="Glyco_hydro_32C"/>
    <property type="match status" value="1"/>
</dbReference>
<gene>
    <name evidence="7" type="ORF">BCR32DRAFT_295308</name>
</gene>
<dbReference type="OrthoDB" id="2161736at2759"/>
<evidence type="ECO:0000313" key="8">
    <source>
        <dbReference type="Proteomes" id="UP000193944"/>
    </source>
</evidence>
<dbReference type="EMBL" id="MCFG01000229">
    <property type="protein sequence ID" value="ORX77927.1"/>
    <property type="molecule type" value="Genomic_DNA"/>
</dbReference>
<feature type="chain" id="PRO_5013367772" evidence="4">
    <location>
        <begin position="21"/>
        <end position="845"/>
    </location>
</feature>
<keyword evidence="3" id="KW-0326">Glycosidase</keyword>
<sequence length="845" mass="97109">MKYNIIYKILCFSLIASAGALDRLRDPEMEMNNARDIIKRNYQVSKTITITKTVAKTKTTPIAVSSSKNKSLKNYSNNIGKLSYVGKGSWKITKDGLLSNSIGKGDSYAFSIKNASNFVYSTDLTFKIHEGSASLIFRSNRDMNNKECYIAEINVSTHKCKFYRWQKNEVLQLIDEKEIEATKNEKYNLKVVAYDSWILFYINEILIASTGDYVLQYDDKGQNTFIGDGVFGLLNKNTKVLFQNTYFKEINNNFNPLLKDIKITSSVGTVEDQSPFVSTEPIRIQYVDYNASTIKINTFKMNDNAIIEIIDKDGKIYKEGEDIPVELGINYISVKSTIISDDKKSASVIYRMNVHRFKEDNIYYNEQYRDQYHFSLKEGWANDPNGLVYYNGKYHLFFQFYDDLQWGPMHWAHAISTDLLHWKEFPIALYPDANGAMFSGSIVADIHNDSGLFKSDKGGLIAFISVDGNGQRVKLAYSEDEGITWTKLDKIIVDWTEDELKSIDFRDPKVFHWENKWFMVVAGGPLRLYSSDNLIDWEPESNYPDIDTECPDLYPIKADDGKIKWVLSRGGRYYKVGDLRKVNGKWTYLPDDEYKTKDGLMNFGKDSYAAMTYYIQDFGTEANPTLPDIIELNWMNCWDDYAKIAAKKLEQDFNGTFNLNLKLDLKKEGDTYLLMQSPIKKYEELRITSEMKQWDNVTITKNNDLLNDFKGEKYEIIATFYPSKSTEKVGFRTRVGNDEETLIYYDVINEKIVIDRSKSGKMLSDIFKIVDSQAMKLNADGSIDMHIFVDRASVEVFAQDNTIIGANVIYPSLNSLGTSVFVEGEEVKANITIYPLKGIWENQEK</sequence>
<reference evidence="7 8" key="1">
    <citation type="submission" date="2016-08" db="EMBL/GenBank/DDBJ databases">
        <title>A Parts List for Fungal Cellulosomes Revealed by Comparative Genomics.</title>
        <authorList>
            <consortium name="DOE Joint Genome Institute"/>
            <person name="Haitjema C.H."/>
            <person name="Gilmore S.P."/>
            <person name="Henske J.K."/>
            <person name="Solomon K.V."/>
            <person name="De Groot R."/>
            <person name="Kuo A."/>
            <person name="Mondo S.J."/>
            <person name="Salamov A.A."/>
            <person name="Labutti K."/>
            <person name="Zhao Z."/>
            <person name="Chiniquy J."/>
            <person name="Barry K."/>
            <person name="Brewer H.M."/>
            <person name="Purvine S.O."/>
            <person name="Wright A.T."/>
            <person name="Boxma B."/>
            <person name="Van Alen T."/>
            <person name="Hackstein J.H."/>
            <person name="Baker S.E."/>
            <person name="Grigoriev I.V."/>
            <person name="O'Malley M.A."/>
        </authorList>
    </citation>
    <scope>NUCLEOTIDE SEQUENCE [LARGE SCALE GENOMIC DNA]</scope>
    <source>
        <strain evidence="7 8">S4</strain>
    </source>
</reference>
<dbReference type="Gene3D" id="2.115.10.20">
    <property type="entry name" value="Glycosyl hydrolase domain, family 43"/>
    <property type="match status" value="1"/>
</dbReference>
<keyword evidence="4" id="KW-0732">Signal</keyword>
<dbReference type="InterPro" id="IPR001362">
    <property type="entry name" value="Glyco_hydro_32"/>
</dbReference>
<accession>A0A1Y1WWJ3</accession>
<dbReference type="InterPro" id="IPR013320">
    <property type="entry name" value="ConA-like_dom_sf"/>
</dbReference>
<dbReference type="PANTHER" id="PTHR42800:SF3">
    <property type="entry name" value="GLYCOSYL HYDROLASE FAMILY 32 N-TERMINAL DOMAIN-CONTAINING PROTEIN"/>
    <property type="match status" value="1"/>
</dbReference>
<organism evidence="7 8">
    <name type="scientific">Anaeromyces robustus</name>
    <dbReference type="NCBI Taxonomy" id="1754192"/>
    <lineage>
        <taxon>Eukaryota</taxon>
        <taxon>Fungi</taxon>
        <taxon>Fungi incertae sedis</taxon>
        <taxon>Chytridiomycota</taxon>
        <taxon>Chytridiomycota incertae sedis</taxon>
        <taxon>Neocallimastigomycetes</taxon>
        <taxon>Neocallimastigales</taxon>
        <taxon>Neocallimastigaceae</taxon>
        <taxon>Anaeromyces</taxon>
    </lineage>
</organism>
<dbReference type="InterPro" id="IPR013189">
    <property type="entry name" value="Glyco_hydro_32_C"/>
</dbReference>
<feature type="domain" description="Glycosyl hydrolase family 32 C-terminal" evidence="6">
    <location>
        <begin position="682"/>
        <end position="834"/>
    </location>
</feature>
<keyword evidence="8" id="KW-1185">Reference proteome</keyword>
<dbReference type="GO" id="GO:0004575">
    <property type="term" value="F:sucrose alpha-glucosidase activity"/>
    <property type="evidence" value="ECO:0007669"/>
    <property type="project" value="TreeGrafter"/>
</dbReference>